<dbReference type="PANTHER" id="PTHR30015">
    <property type="entry name" value="MRR RESTRICTION SYSTEM PROTEIN"/>
    <property type="match status" value="1"/>
</dbReference>
<dbReference type="EMBL" id="JAVDYJ010000001">
    <property type="protein sequence ID" value="MDR7348445.1"/>
    <property type="molecule type" value="Genomic_DNA"/>
</dbReference>
<dbReference type="InterPro" id="IPR011335">
    <property type="entry name" value="Restrct_endonuc-II-like"/>
</dbReference>
<dbReference type="InterPro" id="IPR052906">
    <property type="entry name" value="Type_IV_Methyl-Rstrct_Enzyme"/>
</dbReference>
<protein>
    <submittedName>
        <fullName evidence="3">Restriction system protein</fullName>
    </submittedName>
</protein>
<dbReference type="InterPro" id="IPR007560">
    <property type="entry name" value="Restrct_endonuc_IV_Mrr"/>
</dbReference>
<evidence type="ECO:0000259" key="2">
    <source>
        <dbReference type="Pfam" id="PF14338"/>
    </source>
</evidence>
<dbReference type="Pfam" id="PF14338">
    <property type="entry name" value="Mrr_N"/>
    <property type="match status" value="1"/>
</dbReference>
<reference evidence="3 4" key="1">
    <citation type="submission" date="2023-07" db="EMBL/GenBank/DDBJ databases">
        <title>Sequencing the genomes of 1000 actinobacteria strains.</title>
        <authorList>
            <person name="Klenk H.-P."/>
        </authorList>
    </citation>
    <scope>NUCLEOTIDE SEQUENCE [LARGE SCALE GENOMIC DNA]</scope>
    <source>
        <strain evidence="3 4">DSM 22966</strain>
    </source>
</reference>
<feature type="domain" description="Restriction system protein Mrr-like N-terminal" evidence="2">
    <location>
        <begin position="1"/>
        <end position="54"/>
    </location>
</feature>
<dbReference type="InterPro" id="IPR011856">
    <property type="entry name" value="tRNA_endonuc-like_dom_sf"/>
</dbReference>
<organism evidence="3 4">
    <name type="scientific">Enteractinococcus fodinae</name>
    <dbReference type="NCBI Taxonomy" id="684663"/>
    <lineage>
        <taxon>Bacteria</taxon>
        <taxon>Bacillati</taxon>
        <taxon>Actinomycetota</taxon>
        <taxon>Actinomycetes</taxon>
        <taxon>Micrococcales</taxon>
        <taxon>Micrococcaceae</taxon>
    </lineage>
</organism>
<name>A0ABU2B4B2_9MICC</name>
<dbReference type="Proteomes" id="UP001183794">
    <property type="component" value="Unassembled WGS sequence"/>
</dbReference>
<sequence length="269" mass="30188">MKLTEEQLSATVSSGQSMVANRIGWAASYLTRVDALERPQRAHYRITGIGRQLLVEHPDRVTEHHLRMLAKPDDKWWITVPKHEDGAQKSDEVEQVDTKLDPIAQVEQGITRIHEDIGYQLLSRLQEREWGFFEEAVVDLLLKMGYGGVHGRGQVTRFTRDGGIDGVIDQDALGLNKVYIQAKRYGANTAVQRPEVQSFAGALRGKADGGVFITTGRFTSGALEYVNNSPDRIILVDGQQLVSLMIQYRVGVEVKQTYSVVEIDDDYFT</sequence>
<dbReference type="Gene3D" id="3.40.1350.10">
    <property type="match status" value="1"/>
</dbReference>
<accession>A0ABU2B4B2</accession>
<keyword evidence="4" id="KW-1185">Reference proteome</keyword>
<dbReference type="SUPFAM" id="SSF52980">
    <property type="entry name" value="Restriction endonuclease-like"/>
    <property type="match status" value="1"/>
</dbReference>
<evidence type="ECO:0000313" key="4">
    <source>
        <dbReference type="Proteomes" id="UP001183794"/>
    </source>
</evidence>
<feature type="domain" description="Restriction endonuclease type IV Mrr" evidence="1">
    <location>
        <begin position="127"/>
        <end position="245"/>
    </location>
</feature>
<comment type="caution">
    <text evidence="3">The sequence shown here is derived from an EMBL/GenBank/DDBJ whole genome shotgun (WGS) entry which is preliminary data.</text>
</comment>
<gene>
    <name evidence="3" type="ORF">J2S62_002702</name>
</gene>
<proteinExistence type="predicted"/>
<dbReference type="PANTHER" id="PTHR30015:SF7">
    <property type="entry name" value="TYPE IV METHYL-DIRECTED RESTRICTION ENZYME ECOKMRR"/>
    <property type="match status" value="1"/>
</dbReference>
<dbReference type="InterPro" id="IPR025745">
    <property type="entry name" value="Mrr-like_N_dom"/>
</dbReference>
<evidence type="ECO:0000259" key="1">
    <source>
        <dbReference type="Pfam" id="PF04471"/>
    </source>
</evidence>
<dbReference type="Pfam" id="PF04471">
    <property type="entry name" value="Mrr_cat"/>
    <property type="match status" value="1"/>
</dbReference>
<evidence type="ECO:0000313" key="3">
    <source>
        <dbReference type="EMBL" id="MDR7348445.1"/>
    </source>
</evidence>